<keyword evidence="1" id="KW-0472">Membrane</keyword>
<gene>
    <name evidence="3" type="primary">LOC100372005</name>
</gene>
<dbReference type="Proteomes" id="UP000694865">
    <property type="component" value="Unplaced"/>
</dbReference>
<dbReference type="Gene3D" id="2.120.10.30">
    <property type="entry name" value="TolB, C-terminal domain"/>
    <property type="match status" value="4"/>
</dbReference>
<name>A0ABM0LXS6_SACKO</name>
<dbReference type="RefSeq" id="XP_006812567.1">
    <property type="nucleotide sequence ID" value="XM_006812504.1"/>
</dbReference>
<dbReference type="InterPro" id="IPR011042">
    <property type="entry name" value="6-blade_b-propeller_TolB-like"/>
</dbReference>
<sequence>MAWDRMGFTEFAALFLILNYQWTSFVMATAGVVTTVAGGGDIHTGKTNTDCTETRSGSQDSVGKLARFHYPWGIAFDPLERVAYVADCGCPGTKRTDDRIRKVDVKTGIVTTLAGSLQGYQDGVGEKAMFHHPAGMSMHRKTRTLFVADSANSRIRAINVVTGEVTTFAGSGKEELKDGLKTIASFFNPQAVAVDHVYKDRFFVADTDNHAIREVSLPDGEVTTIAGGEKGFKDGKGTGATFYHPAGVTIDPIRNILFIADHYNHAIRMIGVESKIVTTLAGSGKPGFVNGMGNQAMFNYPEGMAYDTENKVLYVVEFDNNCVRIVDDEGEVRSFVGGREGKSDGLGEEAKFFHPTGLTFDEKEKIIYITDQYNHQIRGISGIGAKTSPPGKITIEKIMTSVKEGYTGTAMMSLTFILFFAMVFVCICRGRTRRFMGKI</sequence>
<reference evidence="3" key="1">
    <citation type="submission" date="2025-08" db="UniProtKB">
        <authorList>
            <consortium name="RefSeq"/>
        </authorList>
    </citation>
    <scope>IDENTIFICATION</scope>
    <source>
        <tissue evidence="3">Testes</tissue>
    </source>
</reference>
<dbReference type="PANTHER" id="PTHR46388:SF2">
    <property type="entry name" value="NHL REPEAT-CONTAINING PROTEIN 2"/>
    <property type="match status" value="1"/>
</dbReference>
<evidence type="ECO:0000256" key="1">
    <source>
        <dbReference type="SAM" id="Phobius"/>
    </source>
</evidence>
<proteinExistence type="predicted"/>
<evidence type="ECO:0000313" key="3">
    <source>
        <dbReference type="RefSeq" id="XP_006812567.1"/>
    </source>
</evidence>
<keyword evidence="1" id="KW-1133">Transmembrane helix</keyword>
<keyword evidence="1" id="KW-0812">Transmembrane</keyword>
<organism evidence="2 3">
    <name type="scientific">Saccoglossus kowalevskii</name>
    <name type="common">Acorn worm</name>
    <dbReference type="NCBI Taxonomy" id="10224"/>
    <lineage>
        <taxon>Eukaryota</taxon>
        <taxon>Metazoa</taxon>
        <taxon>Hemichordata</taxon>
        <taxon>Enteropneusta</taxon>
        <taxon>Harrimaniidae</taxon>
        <taxon>Saccoglossus</taxon>
    </lineage>
</organism>
<keyword evidence="2" id="KW-1185">Reference proteome</keyword>
<dbReference type="GeneID" id="100372005"/>
<accession>A0ABM0LXS6</accession>
<dbReference type="SUPFAM" id="SSF63829">
    <property type="entry name" value="Calcium-dependent phosphotriesterase"/>
    <property type="match status" value="1"/>
</dbReference>
<dbReference type="PANTHER" id="PTHR46388">
    <property type="entry name" value="NHL REPEAT-CONTAINING PROTEIN 2"/>
    <property type="match status" value="1"/>
</dbReference>
<feature type="transmembrane region" description="Helical" evidence="1">
    <location>
        <begin position="406"/>
        <end position="428"/>
    </location>
</feature>
<evidence type="ECO:0000313" key="2">
    <source>
        <dbReference type="Proteomes" id="UP000694865"/>
    </source>
</evidence>
<protein>
    <submittedName>
        <fullName evidence="3">NHL repeat-containing protein 2-like</fullName>
    </submittedName>
</protein>